<evidence type="ECO:0000313" key="1">
    <source>
        <dbReference type="EMBL" id="KAF9662379.1"/>
    </source>
</evidence>
<dbReference type="Proteomes" id="UP000657918">
    <property type="component" value="Unassembled WGS sequence"/>
</dbReference>
<gene>
    <name evidence="1" type="ORF">SADUNF_Sadunf18G0047100</name>
</gene>
<organism evidence="1 2">
    <name type="scientific">Salix dunnii</name>
    <dbReference type="NCBI Taxonomy" id="1413687"/>
    <lineage>
        <taxon>Eukaryota</taxon>
        <taxon>Viridiplantae</taxon>
        <taxon>Streptophyta</taxon>
        <taxon>Embryophyta</taxon>
        <taxon>Tracheophyta</taxon>
        <taxon>Spermatophyta</taxon>
        <taxon>Magnoliopsida</taxon>
        <taxon>eudicotyledons</taxon>
        <taxon>Gunneridae</taxon>
        <taxon>Pentapetalae</taxon>
        <taxon>rosids</taxon>
        <taxon>fabids</taxon>
        <taxon>Malpighiales</taxon>
        <taxon>Salicaceae</taxon>
        <taxon>Saliceae</taxon>
        <taxon>Salix</taxon>
    </lineage>
</organism>
<proteinExistence type="predicted"/>
<name>A0A835J5G4_9ROSI</name>
<sequence length="146" mass="16611">MQLGHLDIKFIAERSIHQCSPHHLTPPEVYCSAVRQACLYVEDSGTRGGRGANDLVDYEINLEDYEVKSIRILVIESESLNQRTSEEVYGVKSIENLVKESESLNQRINEEVYGALFKSTNRLRNSLLPKDELKLAIPFLLLIAQH</sequence>
<keyword evidence="2" id="KW-1185">Reference proteome</keyword>
<comment type="caution">
    <text evidence="1">The sequence shown here is derived from an EMBL/GenBank/DDBJ whole genome shotgun (WGS) entry which is preliminary data.</text>
</comment>
<accession>A0A835J5G4</accession>
<dbReference type="EMBL" id="JADGMS010000018">
    <property type="protein sequence ID" value="KAF9662379.1"/>
    <property type="molecule type" value="Genomic_DNA"/>
</dbReference>
<evidence type="ECO:0000313" key="2">
    <source>
        <dbReference type="Proteomes" id="UP000657918"/>
    </source>
</evidence>
<protein>
    <submittedName>
        <fullName evidence="1">Uncharacterized protein</fullName>
    </submittedName>
</protein>
<dbReference type="AlphaFoldDB" id="A0A835J5G4"/>
<reference evidence="1 2" key="1">
    <citation type="submission" date="2020-10" db="EMBL/GenBank/DDBJ databases">
        <title>Plant Genome Project.</title>
        <authorList>
            <person name="Zhang R.-G."/>
        </authorList>
    </citation>
    <scope>NUCLEOTIDE SEQUENCE [LARGE SCALE GENOMIC DNA]</scope>
    <source>
        <strain evidence="1">FAFU-HL-1</strain>
        <tissue evidence="1">Leaf</tissue>
    </source>
</reference>